<dbReference type="GeneID" id="36404035"/>
<feature type="chain" id="PRO_5006058589" description="RxLR-like protein" evidence="1">
    <location>
        <begin position="19"/>
        <end position="54"/>
    </location>
</feature>
<protein>
    <recommendedName>
        <fullName evidence="4">RxLR-like protein</fullName>
    </recommendedName>
</protein>
<keyword evidence="3" id="KW-1185">Reference proteome</keyword>
<name>A0A0P1ADP6_PLAHL</name>
<sequence length="54" mass="6037">MKLTICLIWLAGLIAVSGDETNDCIKQCTSDISKLQQQTDYSASVQLRLTIRLH</sequence>
<accession>A0A0P1ADP6</accession>
<dbReference type="EMBL" id="CCYD01000322">
    <property type="protein sequence ID" value="CEG38935.1"/>
    <property type="molecule type" value="Genomic_DNA"/>
</dbReference>
<reference evidence="3" key="1">
    <citation type="submission" date="2014-09" db="EMBL/GenBank/DDBJ databases">
        <authorList>
            <person name="Sharma Rahul"/>
            <person name="Thines Marco"/>
        </authorList>
    </citation>
    <scope>NUCLEOTIDE SEQUENCE [LARGE SCALE GENOMIC DNA]</scope>
</reference>
<dbReference type="AlphaFoldDB" id="A0A0P1ADP6"/>
<evidence type="ECO:0008006" key="4">
    <source>
        <dbReference type="Google" id="ProtNLM"/>
    </source>
</evidence>
<organism evidence="2 3">
    <name type="scientific">Plasmopara halstedii</name>
    <name type="common">Downy mildew of sunflower</name>
    <dbReference type="NCBI Taxonomy" id="4781"/>
    <lineage>
        <taxon>Eukaryota</taxon>
        <taxon>Sar</taxon>
        <taxon>Stramenopiles</taxon>
        <taxon>Oomycota</taxon>
        <taxon>Peronosporomycetes</taxon>
        <taxon>Peronosporales</taxon>
        <taxon>Peronosporaceae</taxon>
        <taxon>Plasmopara</taxon>
    </lineage>
</organism>
<dbReference type="RefSeq" id="XP_024575304.1">
    <property type="nucleotide sequence ID" value="XM_024724426.1"/>
</dbReference>
<dbReference type="Proteomes" id="UP000054928">
    <property type="component" value="Unassembled WGS sequence"/>
</dbReference>
<feature type="signal peptide" evidence="1">
    <location>
        <begin position="1"/>
        <end position="18"/>
    </location>
</feature>
<evidence type="ECO:0000313" key="2">
    <source>
        <dbReference type="EMBL" id="CEG38935.1"/>
    </source>
</evidence>
<evidence type="ECO:0000256" key="1">
    <source>
        <dbReference type="SAM" id="SignalP"/>
    </source>
</evidence>
<evidence type="ECO:0000313" key="3">
    <source>
        <dbReference type="Proteomes" id="UP000054928"/>
    </source>
</evidence>
<proteinExistence type="predicted"/>
<keyword evidence="1" id="KW-0732">Signal</keyword>